<dbReference type="Gene3D" id="3.40.50.1910">
    <property type="match status" value="1"/>
</dbReference>
<keyword evidence="4" id="KW-1185">Reference proteome</keyword>
<comment type="caution">
    <text evidence="3">The sequence shown here is derived from an EMBL/GenBank/DDBJ whole genome shotgun (WGS) entry which is preliminary data.</text>
</comment>
<dbReference type="InterPro" id="IPR043155">
    <property type="entry name" value="VPS33_dom3b"/>
</dbReference>
<dbReference type="AlphaFoldDB" id="A0A1J9RYG5"/>
<accession>A0A1J9RYG5</accession>
<dbReference type="InterPro" id="IPR043127">
    <property type="entry name" value="Sec-1-like_dom3a"/>
</dbReference>
<sequence>MAPQAAIQAAEISDAARRSLLLLLEGIRGKKNIVFEKALSGPLNLLLKFSTLQEYGVDKPFFLETGNVDSTQRNVVFIARGDRTKTVLAIAEQIKKLRHNGVVEHEFSVFWVPRRTLVSDQVLEEAGVLGEVSVAEWPLNFVPLSDDLLSLELEDSISDLYVRKDPTPTFLAARALMQLQQQHGLFPRIVGKGDNARRLSDLLVRMRTEVVAGSGSTTESPLGLTPSNVLDSLIIIDREVDFPTALMTQLTYEGLLDEEFHIQSNQIEVDSSVIGAAGAGTSQGGASSSAAPLRRKIPLEPSDTLYSTLRDTNFATVGPLLNKVARRLQSSYENRNIQQKSTAELRDFVSKLPGFQQEQASLKLHTNLAEEIIKQTRSDIFSRILEVQQNLAAGADPSSQHDNIDELICRGVRIETILRLLCLESCLHGGIRPRDLENFKRAVLQGYGHQHLLTLTSLEKAGLLVPRSGGLGVGANLGGVGVGVGVGVGGGSAASRANAMTNYNSVRRSLSLIVDEVNEAEPDDVAYVFSGYAPLSVRLVQCVLQKDYINALASARPAPGANAAQAAQQQQQQQQQQQLTSSALANAQGWRPFEDTLRYIRGATVDEVQAGEEKAVRARQLLNGHHHGTNGFNPGEGKTVVVFFLGGVTRAEVSALRFVAKSLAEEGRGRRLIVATTSVINGDKVVGSAVEKGSLGTPA</sequence>
<dbReference type="InterPro" id="IPR043154">
    <property type="entry name" value="Sec-1-like_dom1"/>
</dbReference>
<gene>
    <name evidence="3" type="ORF">BKCO1_3500059</name>
</gene>
<proteinExistence type="inferred from homology"/>
<dbReference type="Gene3D" id="3.90.830.10">
    <property type="entry name" value="Syntaxin Binding Protein 1, Chain A, domain 2"/>
    <property type="match status" value="1"/>
</dbReference>
<dbReference type="OrthoDB" id="10262287at2759"/>
<reference evidence="3 4" key="1">
    <citation type="submission" date="2016-10" db="EMBL/GenBank/DDBJ databases">
        <title>Proteomics and genomics reveal pathogen-plant mechanisms compatible with a hemibiotrophic lifestyle of Diplodia corticola.</title>
        <authorList>
            <person name="Fernandes I."/>
            <person name="De Jonge R."/>
            <person name="Van De Peer Y."/>
            <person name="Devreese B."/>
            <person name="Alves A."/>
            <person name="Esteves A.C."/>
        </authorList>
    </citation>
    <scope>NUCLEOTIDE SEQUENCE [LARGE SCALE GENOMIC DNA]</scope>
    <source>
        <strain evidence="3 4">CBS 112549</strain>
    </source>
</reference>
<feature type="region of interest" description="Disordered" evidence="2">
    <location>
        <begin position="562"/>
        <end position="581"/>
    </location>
</feature>
<dbReference type="Pfam" id="PF00995">
    <property type="entry name" value="Sec1"/>
    <property type="match status" value="1"/>
</dbReference>
<evidence type="ECO:0000256" key="2">
    <source>
        <dbReference type="SAM" id="MobiDB-lite"/>
    </source>
</evidence>
<dbReference type="Gene3D" id="1.25.40.850">
    <property type="match status" value="1"/>
</dbReference>
<dbReference type="RefSeq" id="XP_020129112.1">
    <property type="nucleotide sequence ID" value="XM_020274806.1"/>
</dbReference>
<organism evidence="3 4">
    <name type="scientific">Diplodia corticola</name>
    <dbReference type="NCBI Taxonomy" id="236234"/>
    <lineage>
        <taxon>Eukaryota</taxon>
        <taxon>Fungi</taxon>
        <taxon>Dikarya</taxon>
        <taxon>Ascomycota</taxon>
        <taxon>Pezizomycotina</taxon>
        <taxon>Dothideomycetes</taxon>
        <taxon>Dothideomycetes incertae sedis</taxon>
        <taxon>Botryosphaeriales</taxon>
        <taxon>Botryosphaeriaceae</taxon>
        <taxon>Diplodia</taxon>
    </lineage>
</organism>
<dbReference type="STRING" id="236234.A0A1J9RYG5"/>
<evidence type="ECO:0000313" key="3">
    <source>
        <dbReference type="EMBL" id="OJD32852.1"/>
    </source>
</evidence>
<dbReference type="InterPro" id="IPR001619">
    <property type="entry name" value="Sec1-like"/>
</dbReference>
<dbReference type="GeneID" id="31015067"/>
<protein>
    <submittedName>
        <fullName evidence="3">Vacuolar sorting protein</fullName>
    </submittedName>
</protein>
<dbReference type="SUPFAM" id="SSF56815">
    <property type="entry name" value="Sec1/munc18-like (SM) proteins"/>
    <property type="match status" value="1"/>
</dbReference>
<comment type="similarity">
    <text evidence="1">Belongs to the STXBP/unc-18/SEC1 family.</text>
</comment>
<dbReference type="Proteomes" id="UP000183809">
    <property type="component" value="Unassembled WGS sequence"/>
</dbReference>
<evidence type="ECO:0000313" key="4">
    <source>
        <dbReference type="Proteomes" id="UP000183809"/>
    </source>
</evidence>
<evidence type="ECO:0000256" key="1">
    <source>
        <dbReference type="ARBA" id="ARBA00009884"/>
    </source>
</evidence>
<dbReference type="EMBL" id="MNUE01000035">
    <property type="protein sequence ID" value="OJD32852.1"/>
    <property type="molecule type" value="Genomic_DNA"/>
</dbReference>
<name>A0A1J9RYG5_9PEZI</name>
<dbReference type="InterPro" id="IPR036045">
    <property type="entry name" value="Sec1-like_sf"/>
</dbReference>
<dbReference type="GO" id="GO:0016192">
    <property type="term" value="P:vesicle-mediated transport"/>
    <property type="evidence" value="ECO:0007669"/>
    <property type="project" value="InterPro"/>
</dbReference>
<dbReference type="InterPro" id="IPR027482">
    <property type="entry name" value="Sec1-like_dom2"/>
</dbReference>
<dbReference type="Gene3D" id="3.40.50.2060">
    <property type="match status" value="1"/>
</dbReference>
<dbReference type="PANTHER" id="PTHR11679">
    <property type="entry name" value="VESICLE PROTEIN SORTING-ASSOCIATED"/>
    <property type="match status" value="1"/>
</dbReference>